<gene>
    <name evidence="3" type="ORF">QCA50_003344</name>
</gene>
<evidence type="ECO:0000256" key="1">
    <source>
        <dbReference type="SAM" id="MobiDB-lite"/>
    </source>
</evidence>
<dbReference type="InterPro" id="IPR016181">
    <property type="entry name" value="Acyl_CoA_acyltransferase"/>
</dbReference>
<dbReference type="InterPro" id="IPR000182">
    <property type="entry name" value="GNAT_dom"/>
</dbReference>
<keyword evidence="4" id="KW-1185">Reference proteome</keyword>
<evidence type="ECO:0000259" key="2">
    <source>
        <dbReference type="PROSITE" id="PS51186"/>
    </source>
</evidence>
<dbReference type="GO" id="GO:0016747">
    <property type="term" value="F:acyltransferase activity, transferring groups other than amino-acyl groups"/>
    <property type="evidence" value="ECO:0007669"/>
    <property type="project" value="InterPro"/>
</dbReference>
<dbReference type="Pfam" id="PF08445">
    <property type="entry name" value="FR47"/>
    <property type="match status" value="1"/>
</dbReference>
<protein>
    <recommendedName>
        <fullName evidence="2">N-acetyltransferase domain-containing protein</fullName>
    </recommendedName>
</protein>
<dbReference type="CDD" id="cd04301">
    <property type="entry name" value="NAT_SF"/>
    <property type="match status" value="1"/>
</dbReference>
<dbReference type="InterPro" id="IPR013653">
    <property type="entry name" value="GCN5-like_dom"/>
</dbReference>
<dbReference type="SUPFAM" id="SSF55729">
    <property type="entry name" value="Acyl-CoA N-acyltransferases (Nat)"/>
    <property type="match status" value="1"/>
</dbReference>
<organism evidence="3 4">
    <name type="scientific">Cerrena zonata</name>
    <dbReference type="NCBI Taxonomy" id="2478898"/>
    <lineage>
        <taxon>Eukaryota</taxon>
        <taxon>Fungi</taxon>
        <taxon>Dikarya</taxon>
        <taxon>Basidiomycota</taxon>
        <taxon>Agaricomycotina</taxon>
        <taxon>Agaricomycetes</taxon>
        <taxon>Polyporales</taxon>
        <taxon>Cerrenaceae</taxon>
        <taxon>Cerrena</taxon>
    </lineage>
</organism>
<dbReference type="AlphaFoldDB" id="A0AAW0GMA9"/>
<dbReference type="Gene3D" id="3.40.630.30">
    <property type="match status" value="1"/>
</dbReference>
<sequence length="333" mass="37907">MTKTQLYRLDTKSPQAVEHLADILRPHIPVCLPVLGTFYSGDLAGGYLSVWVTFDLSSTHEPPDLFSVITFSPLAYDKLRFFCSAETKDTPPTPEEETHVVGVITTLYKALRDSSPLAEGISREIALSEEFERNDVIRIGALHEKWVPCLRHTAARMNEDVCTKFFRPPRPSPSDSPDDDRWDISPLRESDIDLVTDRAPYKRPREAMLTRLPYSICIKPKGTDIPVAWQLLYPDGSIGMLHVEPEYRRMGLGKLVVRALCKKLEELFYTEDEEKVGKYPWARWEMVDVVNGNQKSASLLKALESDGWQKGWSNRWFFMAMDLESDPDDVAGP</sequence>
<name>A0AAW0GMA9_9APHY</name>
<dbReference type="PANTHER" id="PTHR20958">
    <property type="entry name" value="GLYCINE N-ACYLTRANSFERASE-LIKE PROTEIN"/>
    <property type="match status" value="1"/>
</dbReference>
<dbReference type="InterPro" id="IPR053225">
    <property type="entry name" value="Acyl-CoA_N-acyltransferase"/>
</dbReference>
<proteinExistence type="predicted"/>
<dbReference type="EMBL" id="JASBNA010000003">
    <property type="protein sequence ID" value="KAK7693772.1"/>
    <property type="molecule type" value="Genomic_DNA"/>
</dbReference>
<comment type="caution">
    <text evidence="3">The sequence shown here is derived from an EMBL/GenBank/DDBJ whole genome shotgun (WGS) entry which is preliminary data.</text>
</comment>
<feature type="region of interest" description="Disordered" evidence="1">
    <location>
        <begin position="166"/>
        <end position="185"/>
    </location>
</feature>
<dbReference type="PROSITE" id="PS51186">
    <property type="entry name" value="GNAT"/>
    <property type="match status" value="1"/>
</dbReference>
<reference evidence="3 4" key="1">
    <citation type="submission" date="2022-09" db="EMBL/GenBank/DDBJ databases">
        <authorList>
            <person name="Palmer J.M."/>
        </authorList>
    </citation>
    <scope>NUCLEOTIDE SEQUENCE [LARGE SCALE GENOMIC DNA]</scope>
    <source>
        <strain evidence="3 4">DSM 7382</strain>
    </source>
</reference>
<feature type="domain" description="N-acetyltransferase" evidence="2">
    <location>
        <begin position="164"/>
        <end position="324"/>
    </location>
</feature>
<accession>A0AAW0GMA9</accession>
<evidence type="ECO:0000313" key="4">
    <source>
        <dbReference type="Proteomes" id="UP001385951"/>
    </source>
</evidence>
<dbReference type="Proteomes" id="UP001385951">
    <property type="component" value="Unassembled WGS sequence"/>
</dbReference>
<dbReference type="PANTHER" id="PTHR20958:SF6">
    <property type="entry name" value="GLYCINE N-ACYLTRANSFERASE-LIKE PROTEIN"/>
    <property type="match status" value="1"/>
</dbReference>
<evidence type="ECO:0000313" key="3">
    <source>
        <dbReference type="EMBL" id="KAK7693772.1"/>
    </source>
</evidence>